<name>A0AAI9USN6_9PEZI</name>
<evidence type="ECO:0000313" key="2">
    <source>
        <dbReference type="Proteomes" id="UP001239213"/>
    </source>
</evidence>
<organism evidence="1 2">
    <name type="scientific">Colletotrichum cuscutae</name>
    <dbReference type="NCBI Taxonomy" id="1209917"/>
    <lineage>
        <taxon>Eukaryota</taxon>
        <taxon>Fungi</taxon>
        <taxon>Dikarya</taxon>
        <taxon>Ascomycota</taxon>
        <taxon>Pezizomycotina</taxon>
        <taxon>Sordariomycetes</taxon>
        <taxon>Hypocreomycetidae</taxon>
        <taxon>Glomerellales</taxon>
        <taxon>Glomerellaceae</taxon>
        <taxon>Colletotrichum</taxon>
        <taxon>Colletotrichum acutatum species complex</taxon>
    </lineage>
</organism>
<gene>
    <name evidence="1" type="ORF">CCUS01_08476</name>
</gene>
<accession>A0AAI9USN6</accession>
<comment type="caution">
    <text evidence="1">The sequence shown here is derived from an EMBL/GenBank/DDBJ whole genome shotgun (WGS) entry which is preliminary data.</text>
</comment>
<proteinExistence type="predicted"/>
<dbReference type="AlphaFoldDB" id="A0AAI9USN6"/>
<dbReference type="Proteomes" id="UP001239213">
    <property type="component" value="Unassembled WGS sequence"/>
</dbReference>
<dbReference type="EMBL" id="MPDP01000269">
    <property type="protein sequence ID" value="KAK1462884.1"/>
    <property type="molecule type" value="Genomic_DNA"/>
</dbReference>
<reference evidence="1" key="1">
    <citation type="submission" date="2016-11" db="EMBL/GenBank/DDBJ databases">
        <title>The genome sequence of Colletotrichum cuscutae.</title>
        <authorList>
            <person name="Baroncelli R."/>
        </authorList>
    </citation>
    <scope>NUCLEOTIDE SEQUENCE</scope>
    <source>
        <strain evidence="1">IMI 304802</strain>
    </source>
</reference>
<protein>
    <submittedName>
        <fullName evidence="1">Uncharacterized protein</fullName>
    </submittedName>
</protein>
<evidence type="ECO:0000313" key="1">
    <source>
        <dbReference type="EMBL" id="KAK1462884.1"/>
    </source>
</evidence>
<keyword evidence="2" id="KW-1185">Reference proteome</keyword>
<sequence length="204" mass="21867">MCIQWIASANCTGAVGGDTPRDGCKGAHVAVVRREICSSARGQCLCFFGSCKNIVTLSAEDQETVNAPCEVCGVDMDPEQMMLLRIFDDAFAAEWAVAFGESHYATCTKGEWHNAEKGRDFGAKDGLLHGRWPMGAVTKKLRGESIQIRFLGPLVSAASSVATVDQSDSLSILPSEAGLSLNEGSPGEKKFLLACRRVGRSYEV</sequence>